<evidence type="ECO:0000313" key="4">
    <source>
        <dbReference type="Proteomes" id="UP000813444"/>
    </source>
</evidence>
<evidence type="ECO:0000256" key="1">
    <source>
        <dbReference type="SAM" id="SignalP"/>
    </source>
</evidence>
<feature type="domain" description="ShKT" evidence="2">
    <location>
        <begin position="66"/>
        <end position="100"/>
    </location>
</feature>
<reference evidence="3" key="1">
    <citation type="journal article" date="2021" name="Nat. Commun.">
        <title>Genetic determinants of endophytism in the Arabidopsis root mycobiome.</title>
        <authorList>
            <person name="Mesny F."/>
            <person name="Miyauchi S."/>
            <person name="Thiergart T."/>
            <person name="Pickel B."/>
            <person name="Atanasova L."/>
            <person name="Karlsson M."/>
            <person name="Huettel B."/>
            <person name="Barry K.W."/>
            <person name="Haridas S."/>
            <person name="Chen C."/>
            <person name="Bauer D."/>
            <person name="Andreopoulos W."/>
            <person name="Pangilinan J."/>
            <person name="LaButti K."/>
            <person name="Riley R."/>
            <person name="Lipzen A."/>
            <person name="Clum A."/>
            <person name="Drula E."/>
            <person name="Henrissat B."/>
            <person name="Kohler A."/>
            <person name="Grigoriev I.V."/>
            <person name="Martin F.M."/>
            <person name="Hacquard S."/>
        </authorList>
    </citation>
    <scope>NUCLEOTIDE SEQUENCE</scope>
    <source>
        <strain evidence="3">MPI-CAGE-CH-0235</strain>
    </source>
</reference>
<evidence type="ECO:0000313" key="3">
    <source>
        <dbReference type="EMBL" id="KAH7324843.1"/>
    </source>
</evidence>
<dbReference type="AlphaFoldDB" id="A0A8K0WV98"/>
<feature type="signal peptide" evidence="1">
    <location>
        <begin position="1"/>
        <end position="16"/>
    </location>
</feature>
<feature type="chain" id="PRO_5035460122" description="ShKT domain-containing protein" evidence="1">
    <location>
        <begin position="17"/>
        <end position="100"/>
    </location>
</feature>
<protein>
    <recommendedName>
        <fullName evidence="2">ShKT domain-containing protein</fullName>
    </recommendedName>
</protein>
<proteinExistence type="predicted"/>
<evidence type="ECO:0000259" key="2">
    <source>
        <dbReference type="PROSITE" id="PS51670"/>
    </source>
</evidence>
<dbReference type="Proteomes" id="UP000813444">
    <property type="component" value="Unassembled WGS sequence"/>
</dbReference>
<comment type="caution">
    <text evidence="3">The sequence shown here is derived from an EMBL/GenBank/DDBJ whole genome shotgun (WGS) entry which is preliminary data.</text>
</comment>
<sequence length="100" mass="10877">MRFAMLILSSALLAAAVPVSDPEAPVPEVEGLSLSEVELLLKSEVEASVKSEPEASLPPKIAARQCADLSSQCASAISLCNNQNYRRFMMEVCRRTCRFC</sequence>
<dbReference type="PROSITE" id="PS51670">
    <property type="entry name" value="SHKT"/>
    <property type="match status" value="1"/>
</dbReference>
<dbReference type="Gene3D" id="1.10.10.1940">
    <property type="match status" value="1"/>
</dbReference>
<keyword evidence="1" id="KW-0732">Signal</keyword>
<dbReference type="Pfam" id="PF01549">
    <property type="entry name" value="ShK"/>
    <property type="match status" value="1"/>
</dbReference>
<accession>A0A8K0WV98</accession>
<keyword evidence="4" id="KW-1185">Reference proteome</keyword>
<dbReference type="EMBL" id="JAGPNK010000003">
    <property type="protein sequence ID" value="KAH7324843.1"/>
    <property type="molecule type" value="Genomic_DNA"/>
</dbReference>
<organism evidence="3 4">
    <name type="scientific">Stachybotrys elegans</name>
    <dbReference type="NCBI Taxonomy" id="80388"/>
    <lineage>
        <taxon>Eukaryota</taxon>
        <taxon>Fungi</taxon>
        <taxon>Dikarya</taxon>
        <taxon>Ascomycota</taxon>
        <taxon>Pezizomycotina</taxon>
        <taxon>Sordariomycetes</taxon>
        <taxon>Hypocreomycetidae</taxon>
        <taxon>Hypocreales</taxon>
        <taxon>Stachybotryaceae</taxon>
        <taxon>Stachybotrys</taxon>
    </lineage>
</organism>
<dbReference type="InterPro" id="IPR003582">
    <property type="entry name" value="ShKT_dom"/>
</dbReference>
<name>A0A8K0WV98_9HYPO</name>
<gene>
    <name evidence="3" type="ORF">B0I35DRAFT_425068</name>
</gene>